<name>A0A5S6Q6Q8_TRIMR</name>
<dbReference type="PANTHER" id="PTHR47464">
    <property type="entry name" value="MACOILIN"/>
    <property type="match status" value="1"/>
</dbReference>
<feature type="transmembrane region" description="Helical" evidence="14">
    <location>
        <begin position="134"/>
        <end position="151"/>
    </location>
</feature>
<feature type="compositionally biased region" description="Polar residues" evidence="13">
    <location>
        <begin position="775"/>
        <end position="791"/>
    </location>
</feature>
<organism evidence="15 16">
    <name type="scientific">Trichuris muris</name>
    <name type="common">Mouse whipworm</name>
    <dbReference type="NCBI Taxonomy" id="70415"/>
    <lineage>
        <taxon>Eukaryota</taxon>
        <taxon>Metazoa</taxon>
        <taxon>Ecdysozoa</taxon>
        <taxon>Nematoda</taxon>
        <taxon>Enoplea</taxon>
        <taxon>Dorylaimia</taxon>
        <taxon>Trichinellida</taxon>
        <taxon>Trichuridae</taxon>
        <taxon>Trichuris</taxon>
    </lineage>
</organism>
<keyword evidence="10" id="KW-0325">Glycoprotein</keyword>
<comment type="function">
    <text evidence="1">Plays a role in the regulation of neuronal activity.</text>
</comment>
<dbReference type="Proteomes" id="UP000046395">
    <property type="component" value="Unassembled WGS sequence"/>
</dbReference>
<evidence type="ECO:0000313" key="15">
    <source>
        <dbReference type="Proteomes" id="UP000046395"/>
    </source>
</evidence>
<keyword evidence="11" id="KW-0539">Nucleus</keyword>
<keyword evidence="8 14" id="KW-1133">Transmembrane helix</keyword>
<feature type="transmembrane region" description="Helical" evidence="14">
    <location>
        <begin position="157"/>
        <end position="175"/>
    </location>
</feature>
<sequence length="876" mass="97492">MRVFQPLQYTFWERTFSTKPDAIPGAQSPSGRLGSVVTRRPRRLGAHRPVVASRSSVNDAQVDVRMKRRNIDNAKLRRTLKRNRMSEGLCSHSLVYLKLLMVWAFVMMADFLLDLRFEYIWPFWLMLRSIYDSFRYQGMTFSFFFICVTFTSDMICFIFVPVQWIFFIASTYVWVQYVWHADRGICLPTTTLWLLFIYFEASVRLKELKSLPFTLDLCRPFAAHCIGYPVVTLGFGVKSYVSYRLRLRKQREVKRENQTFIQLLRAALPVSDGGMQDKQKGPYCTTDEATPACNGVVQNGGALVCYSNSSNYHIVPKGSSKVANSVSGGNSSLPKSRGVVAKASTTTTTTTCEKPALIDNPVPERVSLSDWSSKLFWSSVGYVVSAIASWFRSRSAVVTSCDPAAAELNGAQTDEAMSVALQCTPLVKTQQQQSIGPVPGPMQASNSGESAGGPSASTVNSNNVAHNRRNRKKGGPLASASSLSSHTGQGSVVANSKRDTDLSPTGITKDTHAWSLSGHRSCPKELSADAAALEMEMEKLRTDLRASKSKEYELRLQVQQLTVSEKSIKGELSNFKFLHDQLQNRVQSMMRAKAQDKTSIQTMEKQVAEATKAREKAERQLQQERRSSKRREEAVRQQAIANTLSSRLECDHCRRRRDLEKEMKQLRKELTTRDDHIRELDEQLESLRSYKESNDVEVLAGVVAAMESKNTHLEESLSSETRIKLDLFSALGDARRQHEITQGLLKKKEEEVDKLTQRVKELTNLVNGATAAGNAPNSQPTGRYAGQSPSPVDSAGMYDRQRVLVASAMTGANFYQPSYVNPMAGAYLFDGVCGNAYRGAPLMHNGGGGSPIGGNGSVDRPSMYSPALAHRHLQHQ</sequence>
<evidence type="ECO:0000256" key="10">
    <source>
        <dbReference type="ARBA" id="ARBA00023180"/>
    </source>
</evidence>
<keyword evidence="9 14" id="KW-0472">Membrane</keyword>
<dbReference type="GO" id="GO:0031965">
    <property type="term" value="C:nuclear membrane"/>
    <property type="evidence" value="ECO:0007669"/>
    <property type="project" value="UniProtKB-SubCell"/>
</dbReference>
<dbReference type="WBParaSite" id="TMUE_1000002868.1">
    <property type="protein sequence ID" value="TMUE_1000002868.1"/>
    <property type="gene ID" value="WBGene00292756"/>
</dbReference>
<keyword evidence="7" id="KW-0256">Endoplasmic reticulum</keyword>
<dbReference type="InterPro" id="IPR019130">
    <property type="entry name" value="Macoilin"/>
</dbReference>
<dbReference type="STRING" id="70415.A0A5S6Q6Q8"/>
<dbReference type="GO" id="GO:0023041">
    <property type="term" value="P:neuronal signal transduction"/>
    <property type="evidence" value="ECO:0007669"/>
    <property type="project" value="InterPro"/>
</dbReference>
<evidence type="ECO:0000256" key="12">
    <source>
        <dbReference type="ARBA" id="ARBA00031129"/>
    </source>
</evidence>
<reference evidence="16" key="1">
    <citation type="submission" date="2019-12" db="UniProtKB">
        <authorList>
            <consortium name="WormBaseParasite"/>
        </authorList>
    </citation>
    <scope>IDENTIFICATION</scope>
</reference>
<evidence type="ECO:0000256" key="14">
    <source>
        <dbReference type="SAM" id="Phobius"/>
    </source>
</evidence>
<comment type="subcellular location">
    <subcellularLocation>
        <location evidence="2">Nucleus membrane</location>
        <topology evidence="2">Multi-pass membrane protein</topology>
    </subcellularLocation>
    <subcellularLocation>
        <location evidence="3">Rough endoplasmic reticulum membrane</location>
        <topology evidence="3">Multi-pass membrane protein</topology>
    </subcellularLocation>
</comment>
<keyword evidence="5" id="KW-0597">Phosphoprotein</keyword>
<feature type="compositionally biased region" description="Polar residues" evidence="13">
    <location>
        <begin position="443"/>
        <end position="465"/>
    </location>
</feature>
<dbReference type="PANTHER" id="PTHR47464:SF2">
    <property type="entry name" value="MACOILIN"/>
    <property type="match status" value="1"/>
</dbReference>
<protein>
    <recommendedName>
        <fullName evidence="4">Macoilin</fullName>
    </recommendedName>
    <alternativeName>
        <fullName evidence="12">Transmembrane protein 57</fullName>
    </alternativeName>
</protein>
<evidence type="ECO:0000256" key="4">
    <source>
        <dbReference type="ARBA" id="ARBA00021882"/>
    </source>
</evidence>
<feature type="region of interest" description="Disordered" evidence="13">
    <location>
        <begin position="769"/>
        <end position="793"/>
    </location>
</feature>
<evidence type="ECO:0000256" key="13">
    <source>
        <dbReference type="SAM" id="MobiDB-lite"/>
    </source>
</evidence>
<evidence type="ECO:0000256" key="8">
    <source>
        <dbReference type="ARBA" id="ARBA00022989"/>
    </source>
</evidence>
<evidence type="ECO:0000256" key="3">
    <source>
        <dbReference type="ARBA" id="ARBA00004269"/>
    </source>
</evidence>
<evidence type="ECO:0000256" key="7">
    <source>
        <dbReference type="ARBA" id="ARBA00022824"/>
    </source>
</evidence>
<evidence type="ECO:0000256" key="9">
    <source>
        <dbReference type="ARBA" id="ARBA00023136"/>
    </source>
</evidence>
<feature type="compositionally biased region" description="Basic and acidic residues" evidence="13">
    <location>
        <begin position="611"/>
        <end position="635"/>
    </location>
</feature>
<dbReference type="Pfam" id="PF09726">
    <property type="entry name" value="Macoilin"/>
    <property type="match status" value="2"/>
</dbReference>
<feature type="region of interest" description="Disordered" evidence="13">
    <location>
        <begin position="431"/>
        <end position="522"/>
    </location>
</feature>
<evidence type="ECO:0000256" key="1">
    <source>
        <dbReference type="ARBA" id="ARBA00003440"/>
    </source>
</evidence>
<proteinExistence type="predicted"/>
<evidence type="ECO:0000256" key="11">
    <source>
        <dbReference type="ARBA" id="ARBA00023242"/>
    </source>
</evidence>
<evidence type="ECO:0000256" key="2">
    <source>
        <dbReference type="ARBA" id="ARBA00004232"/>
    </source>
</evidence>
<evidence type="ECO:0000256" key="5">
    <source>
        <dbReference type="ARBA" id="ARBA00022553"/>
    </source>
</evidence>
<evidence type="ECO:0000256" key="6">
    <source>
        <dbReference type="ARBA" id="ARBA00022692"/>
    </source>
</evidence>
<feature type="region of interest" description="Disordered" evidence="13">
    <location>
        <begin position="610"/>
        <end position="636"/>
    </location>
</feature>
<dbReference type="GO" id="GO:0030867">
    <property type="term" value="C:rough endoplasmic reticulum membrane"/>
    <property type="evidence" value="ECO:0007669"/>
    <property type="project" value="UniProtKB-SubCell"/>
</dbReference>
<feature type="transmembrane region" description="Helical" evidence="14">
    <location>
        <begin position="94"/>
        <end position="113"/>
    </location>
</feature>
<evidence type="ECO:0000313" key="16">
    <source>
        <dbReference type="WBParaSite" id="TMUE_1000002868.1"/>
    </source>
</evidence>
<accession>A0A5S6Q6Q8</accession>
<dbReference type="AlphaFoldDB" id="A0A5S6Q6Q8"/>
<keyword evidence="15" id="KW-1185">Reference proteome</keyword>
<keyword evidence="6 14" id="KW-0812">Transmembrane</keyword>